<keyword evidence="1" id="KW-0378">Hydrolase</keyword>
<keyword evidence="1" id="KW-0858">Xylan degradation</keyword>
<protein>
    <submittedName>
        <fullName evidence="1">Putative endo-1,4-beta-xylanase</fullName>
    </submittedName>
</protein>
<keyword evidence="1" id="KW-0326">Glycosidase</keyword>
<keyword evidence="1" id="KW-0119">Carbohydrate metabolism</keyword>
<dbReference type="EMBL" id="NFEZ01000003">
    <property type="protein sequence ID" value="PLT46737.1"/>
    <property type="molecule type" value="Genomic_DNA"/>
</dbReference>
<dbReference type="SUPFAM" id="SSF75005">
    <property type="entry name" value="Arabinanase/levansucrase/invertase"/>
    <property type="match status" value="1"/>
</dbReference>
<proteinExistence type="predicted"/>
<keyword evidence="1" id="KW-0624">Polysaccharide degradation</keyword>
<organism evidence="1 2">
    <name type="scientific">Paenibacillus pasadenensis</name>
    <dbReference type="NCBI Taxonomy" id="217090"/>
    <lineage>
        <taxon>Bacteria</taxon>
        <taxon>Bacillati</taxon>
        <taxon>Bacillota</taxon>
        <taxon>Bacilli</taxon>
        <taxon>Bacillales</taxon>
        <taxon>Paenibacillaceae</taxon>
        <taxon>Paenibacillus</taxon>
    </lineage>
</organism>
<dbReference type="PANTHER" id="PTHR43301">
    <property type="entry name" value="ARABINAN ENDO-1,5-ALPHA-L-ARABINOSIDASE"/>
    <property type="match status" value="1"/>
</dbReference>
<dbReference type="AlphaFoldDB" id="A0A2N5N8Q8"/>
<reference evidence="1 2" key="1">
    <citation type="submission" date="2017-05" db="EMBL/GenBank/DDBJ databases">
        <title>Functional genome analysis of Paenibacillus pasadenensis strain R16: insights on endophytic life style and antifungal activity.</title>
        <authorList>
            <person name="Passera A."/>
            <person name="Marcolungo L."/>
            <person name="Casati P."/>
            <person name="Brasca M."/>
            <person name="Quaglino F."/>
            <person name="Delledonne M."/>
        </authorList>
    </citation>
    <scope>NUCLEOTIDE SEQUENCE [LARGE SCALE GENOMIC DNA]</scope>
    <source>
        <strain evidence="1 2">R16</strain>
    </source>
</reference>
<sequence length="322" mass="36246">MRMMKGEPDMTEAYLFVHFKEKETPDGEQVYFGLSKDGFRWEQVNGGRPVLESVLGEKGVRDHTIVRTREGGFCILATDLSLANSFHGKYKGDWGNIGIDGSKCLSLWKSSDLIHWSEQRLFPLGDDSFGCLWAPDIVHDERSGDYIVHWSSSHASNGYGPKAIYYSRTRDFEQFSQPELLCRKEDSGIIDSAIYVEDGSFYRFLKSEANPAAIVLEKGTAVAGDDYVRVEAFDAEMAKLEQGVYEAPTAFRLPDGRWCLMLDFYGVQGEGQGYVPFVAESLASGRFIRSDELFSFPYGFKHGTVLPISTEEYDRIKARFGG</sequence>
<dbReference type="GO" id="GO:0016798">
    <property type="term" value="F:hydrolase activity, acting on glycosyl bonds"/>
    <property type="evidence" value="ECO:0007669"/>
    <property type="project" value="UniProtKB-KW"/>
</dbReference>
<evidence type="ECO:0000313" key="2">
    <source>
        <dbReference type="Proteomes" id="UP000234789"/>
    </source>
</evidence>
<dbReference type="Proteomes" id="UP000234789">
    <property type="component" value="Unassembled WGS sequence"/>
</dbReference>
<dbReference type="CDD" id="cd08983">
    <property type="entry name" value="GH43_Bt3655-like"/>
    <property type="match status" value="1"/>
</dbReference>
<dbReference type="GO" id="GO:0045493">
    <property type="term" value="P:xylan catabolic process"/>
    <property type="evidence" value="ECO:0007669"/>
    <property type="project" value="UniProtKB-KW"/>
</dbReference>
<dbReference type="InterPro" id="IPR050727">
    <property type="entry name" value="GH43_arabinanases"/>
</dbReference>
<accession>A0A2N5N8Q8</accession>
<dbReference type="PANTHER" id="PTHR43301:SF3">
    <property type="entry name" value="ARABINAN ENDO-1,5-ALPHA-L-ARABINOSIDASE A-RELATED"/>
    <property type="match status" value="1"/>
</dbReference>
<name>A0A2N5N8Q8_9BACL</name>
<dbReference type="Gene3D" id="2.115.10.20">
    <property type="entry name" value="Glycosyl hydrolase domain, family 43"/>
    <property type="match status" value="1"/>
</dbReference>
<dbReference type="InterPro" id="IPR023296">
    <property type="entry name" value="Glyco_hydro_beta-prop_sf"/>
</dbReference>
<comment type="caution">
    <text evidence="1">The sequence shown here is derived from an EMBL/GenBank/DDBJ whole genome shotgun (WGS) entry which is preliminary data.</text>
</comment>
<evidence type="ECO:0000313" key="1">
    <source>
        <dbReference type="EMBL" id="PLT46737.1"/>
    </source>
</evidence>
<gene>
    <name evidence="1" type="ORF">B8V81_0961</name>
</gene>
<keyword evidence="2" id="KW-1185">Reference proteome</keyword>